<evidence type="ECO:0000313" key="7">
    <source>
        <dbReference type="EMBL" id="EPB88698.1"/>
    </source>
</evidence>
<proteinExistence type="inferred from homology"/>
<gene>
    <name evidence="7" type="ORF">HMPREF1544_04457</name>
</gene>
<comment type="similarity">
    <text evidence="2">Belongs to the RENT3 family.</text>
</comment>
<feature type="compositionally biased region" description="Basic residues" evidence="5">
    <location>
        <begin position="250"/>
        <end position="260"/>
    </location>
</feature>
<comment type="subcellular location">
    <subcellularLocation>
        <location evidence="1">Nucleus</location>
    </subcellularLocation>
</comment>
<dbReference type="InterPro" id="IPR012677">
    <property type="entry name" value="Nucleotide-bd_a/b_plait_sf"/>
</dbReference>
<evidence type="ECO:0000256" key="2">
    <source>
        <dbReference type="ARBA" id="ARBA00005991"/>
    </source>
</evidence>
<protein>
    <recommendedName>
        <fullName evidence="6">UPF3 domain-containing protein</fullName>
    </recommendedName>
</protein>
<dbReference type="PANTHER" id="PTHR13112">
    <property type="entry name" value="UPF3 REGULATOR OF NONSENSE TRANSCRIPTS-LIKE PROTEIN"/>
    <property type="match status" value="1"/>
</dbReference>
<dbReference type="eggNOG" id="KOG1295">
    <property type="taxonomic scope" value="Eukaryota"/>
</dbReference>
<dbReference type="GO" id="GO:0003729">
    <property type="term" value="F:mRNA binding"/>
    <property type="evidence" value="ECO:0007669"/>
    <property type="project" value="TreeGrafter"/>
</dbReference>
<dbReference type="InterPro" id="IPR005120">
    <property type="entry name" value="UPF3_dom"/>
</dbReference>
<evidence type="ECO:0000256" key="4">
    <source>
        <dbReference type="ARBA" id="ARBA00023242"/>
    </source>
</evidence>
<dbReference type="Proteomes" id="UP000014254">
    <property type="component" value="Unassembled WGS sequence"/>
</dbReference>
<dbReference type="EMBL" id="KE123946">
    <property type="protein sequence ID" value="EPB88698.1"/>
    <property type="molecule type" value="Genomic_DNA"/>
</dbReference>
<reference evidence="8" key="1">
    <citation type="submission" date="2013-05" db="EMBL/GenBank/DDBJ databases">
        <title>The Genome sequence of Mucor circinelloides f. circinelloides 1006PhL.</title>
        <authorList>
            <consortium name="The Broad Institute Genomics Platform"/>
            <person name="Cuomo C."/>
            <person name="Earl A."/>
            <person name="Findley K."/>
            <person name="Lee S.C."/>
            <person name="Walker B."/>
            <person name="Young S."/>
            <person name="Zeng Q."/>
            <person name="Gargeya S."/>
            <person name="Fitzgerald M."/>
            <person name="Haas B."/>
            <person name="Abouelleil A."/>
            <person name="Allen A.W."/>
            <person name="Alvarado L."/>
            <person name="Arachchi H.M."/>
            <person name="Berlin A.M."/>
            <person name="Chapman S.B."/>
            <person name="Gainer-Dewar J."/>
            <person name="Goldberg J."/>
            <person name="Griggs A."/>
            <person name="Gujja S."/>
            <person name="Hansen M."/>
            <person name="Howarth C."/>
            <person name="Imamovic A."/>
            <person name="Ireland A."/>
            <person name="Larimer J."/>
            <person name="McCowan C."/>
            <person name="Murphy C."/>
            <person name="Pearson M."/>
            <person name="Poon T.W."/>
            <person name="Priest M."/>
            <person name="Roberts A."/>
            <person name="Saif S."/>
            <person name="Shea T."/>
            <person name="Sisk P."/>
            <person name="Sykes S."/>
            <person name="Wortman J."/>
            <person name="Nusbaum C."/>
            <person name="Birren B."/>
        </authorList>
    </citation>
    <scope>NUCLEOTIDE SEQUENCE [LARGE SCALE GENOMIC DNA]</scope>
    <source>
        <strain evidence="8">1006PhL</strain>
    </source>
</reference>
<keyword evidence="8" id="KW-1185">Reference proteome</keyword>
<dbReference type="InParanoid" id="S2K0L0"/>
<sequence length="414" mass="45112">MSASVANSTGPSTPVSASPKPSSKSNDAAASTTTTTKNPEEKKKKRAKRKPKRHSRKPTLKTKVVVRRLPPNLPEEIFNNSVKPWISEETVDYSVYVPGKLSKSKAKESIFSRAYFHFKTMEAVIAFHQGYDGHVFVDSRGNEFRAVVEFALYQKIPKEHKTADARQGTIDQDQDYLDFLESLKEEEKAQSELQNEPADGLTQIERLENRIAMVTAKTLAAEQANKPKTTPLLEHLRAQKAAQAAAKAKAAAKKNARKRADKAAQKKAEQQGTSKASQPSQQPGQQTASGEGKKKRERNRKKKDADGSTKKGGNGGGDTSSVSSATGSTASNASKNRPPRDNTKTKEPRPARPPKEPKAPRPPKDGANNSSNSNSTSKRQNNKKQSNGNSEPKPQVVKILGRPSSAPKKQETTG</sequence>
<dbReference type="VEuPathDB" id="FungiDB:HMPREF1544_04457"/>
<dbReference type="InterPro" id="IPR035979">
    <property type="entry name" value="RBD_domain_sf"/>
</dbReference>
<name>S2K0L0_MUCC1</name>
<evidence type="ECO:0000256" key="3">
    <source>
        <dbReference type="ARBA" id="ARBA00023161"/>
    </source>
</evidence>
<feature type="region of interest" description="Disordered" evidence="5">
    <location>
        <begin position="1"/>
        <end position="62"/>
    </location>
</feature>
<dbReference type="GO" id="GO:0045727">
    <property type="term" value="P:positive regulation of translation"/>
    <property type="evidence" value="ECO:0007669"/>
    <property type="project" value="TreeGrafter"/>
</dbReference>
<feature type="domain" description="UPF3" evidence="6">
    <location>
        <begin position="61"/>
        <end position="241"/>
    </location>
</feature>
<dbReference type="Pfam" id="PF03467">
    <property type="entry name" value="Smg4_UPF3"/>
    <property type="match status" value="1"/>
</dbReference>
<evidence type="ECO:0000313" key="8">
    <source>
        <dbReference type="Proteomes" id="UP000014254"/>
    </source>
</evidence>
<feature type="region of interest" description="Disordered" evidence="5">
    <location>
        <begin position="238"/>
        <end position="414"/>
    </location>
</feature>
<feature type="compositionally biased region" description="Basic residues" evidence="5">
    <location>
        <begin position="293"/>
        <end position="302"/>
    </location>
</feature>
<dbReference type="GO" id="GO:0005730">
    <property type="term" value="C:nucleolus"/>
    <property type="evidence" value="ECO:0007669"/>
    <property type="project" value="TreeGrafter"/>
</dbReference>
<keyword evidence="4" id="KW-0539">Nucleus</keyword>
<dbReference type="AlphaFoldDB" id="S2K0L0"/>
<dbReference type="OrthoDB" id="18087at2759"/>
<feature type="compositionally biased region" description="Low complexity" evidence="5">
    <location>
        <begin position="11"/>
        <end position="37"/>
    </location>
</feature>
<organism evidence="7 8">
    <name type="scientific">Mucor circinelloides f. circinelloides (strain 1006PhL)</name>
    <name type="common">Mucormycosis agent</name>
    <name type="synonym">Calyptromyces circinelloides</name>
    <dbReference type="NCBI Taxonomy" id="1220926"/>
    <lineage>
        <taxon>Eukaryota</taxon>
        <taxon>Fungi</taxon>
        <taxon>Fungi incertae sedis</taxon>
        <taxon>Mucoromycota</taxon>
        <taxon>Mucoromycotina</taxon>
        <taxon>Mucoromycetes</taxon>
        <taxon>Mucorales</taxon>
        <taxon>Mucorineae</taxon>
        <taxon>Mucoraceae</taxon>
        <taxon>Mucor</taxon>
    </lineage>
</organism>
<dbReference type="CDD" id="cd12455">
    <property type="entry name" value="RRM_like_Smg4_UPF3"/>
    <property type="match status" value="1"/>
</dbReference>
<feature type="compositionally biased region" description="Polar residues" evidence="5">
    <location>
        <begin position="1"/>
        <end position="10"/>
    </location>
</feature>
<feature type="compositionally biased region" description="Low complexity" evidence="5">
    <location>
        <begin position="319"/>
        <end position="334"/>
    </location>
</feature>
<accession>S2K0L0</accession>
<feature type="compositionally biased region" description="Low complexity" evidence="5">
    <location>
        <begin position="368"/>
        <end position="390"/>
    </location>
</feature>
<dbReference type="InterPro" id="IPR039722">
    <property type="entry name" value="Upf3"/>
</dbReference>
<evidence type="ECO:0000256" key="5">
    <source>
        <dbReference type="SAM" id="MobiDB-lite"/>
    </source>
</evidence>
<feature type="compositionally biased region" description="Polar residues" evidence="5">
    <location>
        <begin position="270"/>
        <end position="289"/>
    </location>
</feature>
<feature type="compositionally biased region" description="Low complexity" evidence="5">
    <location>
        <begin position="239"/>
        <end position="249"/>
    </location>
</feature>
<dbReference type="GO" id="GO:0005737">
    <property type="term" value="C:cytoplasm"/>
    <property type="evidence" value="ECO:0007669"/>
    <property type="project" value="TreeGrafter"/>
</dbReference>
<dbReference type="Gene3D" id="3.30.70.330">
    <property type="match status" value="1"/>
</dbReference>
<evidence type="ECO:0000259" key="6">
    <source>
        <dbReference type="Pfam" id="PF03467"/>
    </source>
</evidence>
<dbReference type="OMA" id="EYHAMVE"/>
<dbReference type="STRING" id="1220926.S2K0L0"/>
<keyword evidence="3" id="KW-0866">Nonsense-mediated mRNA decay</keyword>
<dbReference type="GO" id="GO:0000184">
    <property type="term" value="P:nuclear-transcribed mRNA catabolic process, nonsense-mediated decay"/>
    <property type="evidence" value="ECO:0007669"/>
    <property type="project" value="UniProtKB-KW"/>
</dbReference>
<feature type="compositionally biased region" description="Basic and acidic residues" evidence="5">
    <location>
        <begin position="338"/>
        <end position="364"/>
    </location>
</feature>
<dbReference type="SUPFAM" id="SSF54928">
    <property type="entry name" value="RNA-binding domain, RBD"/>
    <property type="match status" value="1"/>
</dbReference>
<dbReference type="PANTHER" id="PTHR13112:SF0">
    <property type="entry name" value="FI21285P1"/>
    <property type="match status" value="1"/>
</dbReference>
<feature type="compositionally biased region" description="Basic residues" evidence="5">
    <location>
        <begin position="43"/>
        <end position="62"/>
    </location>
</feature>
<evidence type="ECO:0000256" key="1">
    <source>
        <dbReference type="ARBA" id="ARBA00004123"/>
    </source>
</evidence>